<dbReference type="InterPro" id="IPR036365">
    <property type="entry name" value="PGBD-like_sf"/>
</dbReference>
<feature type="domain" description="Peptidoglycan binding-like" evidence="2">
    <location>
        <begin position="292"/>
        <end position="342"/>
    </location>
</feature>
<feature type="domain" description="Peptidoglycan binding-like" evidence="2">
    <location>
        <begin position="550"/>
        <end position="600"/>
    </location>
</feature>
<dbReference type="InterPro" id="IPR036366">
    <property type="entry name" value="PGBDSf"/>
</dbReference>
<keyword evidence="1" id="KW-0732">Signal</keyword>
<dbReference type="Gene3D" id="1.10.101.10">
    <property type="entry name" value="PGBD-like superfamily/PGBD"/>
    <property type="match status" value="6"/>
</dbReference>
<feature type="chain" id="PRO_5045292683" evidence="1">
    <location>
        <begin position="28"/>
        <end position="675"/>
    </location>
</feature>
<feature type="domain" description="ARB-07466-like C-terminal" evidence="3">
    <location>
        <begin position="58"/>
        <end position="170"/>
    </location>
</feature>
<accession>A0ABT5GHQ3</accession>
<feature type="signal peptide" evidence="1">
    <location>
        <begin position="1"/>
        <end position="27"/>
    </location>
</feature>
<feature type="domain" description="Peptidoglycan binding-like" evidence="2">
    <location>
        <begin position="634"/>
        <end position="668"/>
    </location>
</feature>
<evidence type="ECO:0000259" key="2">
    <source>
        <dbReference type="Pfam" id="PF01471"/>
    </source>
</evidence>
<evidence type="ECO:0000313" key="4">
    <source>
        <dbReference type="EMBL" id="MDC5697638.1"/>
    </source>
</evidence>
<keyword evidence="5" id="KW-1185">Reference proteome</keyword>
<feature type="domain" description="Peptidoglycan binding-like" evidence="2">
    <location>
        <begin position="221"/>
        <end position="271"/>
    </location>
</feature>
<dbReference type="Proteomes" id="UP001150259">
    <property type="component" value="Unassembled WGS sequence"/>
</dbReference>
<evidence type="ECO:0000256" key="1">
    <source>
        <dbReference type="SAM" id="SignalP"/>
    </source>
</evidence>
<name>A0ABT5GHQ3_9MICO</name>
<protein>
    <submittedName>
        <fullName evidence="4">Peptidoglycan-binding protein</fullName>
    </submittedName>
</protein>
<dbReference type="InterPro" id="IPR058593">
    <property type="entry name" value="ARB_07466-like_C"/>
</dbReference>
<dbReference type="RefSeq" id="WP_272462215.1">
    <property type="nucleotide sequence ID" value="NZ_JAPFQL010000039.1"/>
</dbReference>
<dbReference type="EMBL" id="JAPFQL010000039">
    <property type="protein sequence ID" value="MDC5697638.1"/>
    <property type="molecule type" value="Genomic_DNA"/>
</dbReference>
<feature type="domain" description="Peptidoglycan binding-like" evidence="2">
    <location>
        <begin position="372"/>
        <end position="420"/>
    </location>
</feature>
<dbReference type="Pfam" id="PF26571">
    <property type="entry name" value="VldE"/>
    <property type="match status" value="1"/>
</dbReference>
<reference evidence="4 5" key="1">
    <citation type="submission" date="2022-11" db="EMBL/GenBank/DDBJ databases">
        <title>Anaerobic phenanthrene biodegradation by a DNRA strain PheN6.</title>
        <authorList>
            <person name="Zhang Z."/>
        </authorList>
    </citation>
    <scope>NUCLEOTIDE SEQUENCE [LARGE SCALE GENOMIC DNA]</scope>
    <source>
        <strain evidence="4 5">PheN6</strain>
    </source>
</reference>
<evidence type="ECO:0000259" key="3">
    <source>
        <dbReference type="Pfam" id="PF26571"/>
    </source>
</evidence>
<organism evidence="4 5">
    <name type="scientific">Intrasporangium calvum</name>
    <dbReference type="NCBI Taxonomy" id="53358"/>
    <lineage>
        <taxon>Bacteria</taxon>
        <taxon>Bacillati</taxon>
        <taxon>Actinomycetota</taxon>
        <taxon>Actinomycetes</taxon>
        <taxon>Micrococcales</taxon>
        <taxon>Intrasporangiaceae</taxon>
        <taxon>Intrasporangium</taxon>
    </lineage>
</organism>
<sequence length="675" mass="71877">MALRHHLALAFAAPALVIPHAAVPAHAYTPPAPPTKTLPKALDVYVPYQGQTVCDPVARPGVLAFAKLMTSHYQLGSTSLIGRSCAGDVSEHYDGRAWDWMLDVDDPEESAVARSVLTWLTKADANGVPGAMARRFGIMYIIYDRKMWRSYAPERGWAPYDGSNPHTDHIHFSFNYNGAAARTSWWTGAAATTVLTSLPGAGTTTVTIPAPAAVLSFGMQSEAVRQLQVRLGNLPTTGYFGSMTRARVTEYQQFAGLPQTGIADLKTQEILARRGWRTVTAAFPTLSAGTTSSAVKTLQTKLGALPTTGYYGSLTKARVLEYQKFVGLPATGTADPVTQYRLWVRGWTAATAEGSGTPTTYPTLSFGMTSTAVKKLQTELGGLPTTGYFGPLTQARVTDYQKAVGLRATGVADHATQELLYTKGWPRTYPTLSFGMTSTAVKNLQAKLGELPTTGYFGPLTKARVVEYQRFLGLSATGVADNRTQQLLYTRGWSTVVLASTVTDQEGTVVTAFATAPQGSATLSPGIATVSTTTTFTPFKDLVLGQGSRGAAVRTLQRALGGVAVDGVFGAVTRDKVTALQRSVGLAQTGVVTSDVWDALEAKAFPFAAHRTTVLRLGDTGPEVSAIQRVLGVRVTGVFDESTRVAIKEAQAKAGLASTGVVASRTWSLFDRLAV</sequence>
<comment type="caution">
    <text evidence="4">The sequence shown here is derived from an EMBL/GenBank/DDBJ whole genome shotgun (WGS) entry which is preliminary data.</text>
</comment>
<proteinExistence type="predicted"/>
<dbReference type="Pfam" id="PF01471">
    <property type="entry name" value="PG_binding_1"/>
    <property type="match status" value="6"/>
</dbReference>
<feature type="domain" description="Peptidoglycan binding-like" evidence="2">
    <location>
        <begin position="439"/>
        <end position="488"/>
    </location>
</feature>
<dbReference type="InterPro" id="IPR002477">
    <property type="entry name" value="Peptidoglycan-bd-like"/>
</dbReference>
<dbReference type="SUPFAM" id="SSF47090">
    <property type="entry name" value="PGBD-like"/>
    <property type="match status" value="6"/>
</dbReference>
<gene>
    <name evidence="4" type="ORF">OO014_10240</name>
</gene>
<evidence type="ECO:0000313" key="5">
    <source>
        <dbReference type="Proteomes" id="UP001150259"/>
    </source>
</evidence>